<evidence type="ECO:0000256" key="2">
    <source>
        <dbReference type="ARBA" id="ARBA00022679"/>
    </source>
</evidence>
<dbReference type="NCBIfam" id="TIGR01251">
    <property type="entry name" value="ribP_PPkin"/>
    <property type="match status" value="1"/>
</dbReference>
<dbReference type="KEGG" id="mag:amb0590"/>
<evidence type="ECO:0000256" key="3">
    <source>
        <dbReference type="ARBA" id="ARBA00022723"/>
    </source>
</evidence>
<proteinExistence type="predicted"/>
<dbReference type="GO" id="GO:0004749">
    <property type="term" value="F:ribose phosphate diphosphokinase activity"/>
    <property type="evidence" value="ECO:0007669"/>
    <property type="project" value="UniProtKB-EC"/>
</dbReference>
<dbReference type="STRING" id="342108.amb0590"/>
<evidence type="ECO:0000313" key="11">
    <source>
        <dbReference type="Proteomes" id="UP000007058"/>
    </source>
</evidence>
<dbReference type="PANTHER" id="PTHR10210:SF41">
    <property type="entry name" value="RIBOSE-PHOSPHATE PYROPHOSPHOKINASE 1, CHLOROPLASTIC"/>
    <property type="match status" value="1"/>
</dbReference>
<protein>
    <recommendedName>
        <fullName evidence="1">ribose-phosphate diphosphokinase</fullName>
        <ecNumber evidence="1">2.7.6.1</ecNumber>
    </recommendedName>
</protein>
<keyword evidence="8" id="KW-0460">Magnesium</keyword>
<keyword evidence="4" id="KW-0545">Nucleotide biosynthesis</keyword>
<dbReference type="GO" id="GO:0005524">
    <property type="term" value="F:ATP binding"/>
    <property type="evidence" value="ECO:0007669"/>
    <property type="project" value="UniProtKB-KW"/>
</dbReference>
<sequence length="190" mass="20199">MVTLDLHSGQIQGFFDIPLDNLYAAPVFTNDIRARYQGDDVMVVSPDVGGVVRARAIASRIDADLAIIDKRREKAGVSEVMNIIGDVRGRRCIMVDDIVDSAGTLCNAAEALMKAGAVSVAAFVTHGVLSGGAVARVTASPLEELVITDSIPATEAVKMARNIRQVTIAPLMAESISRISEERSVSSLFD</sequence>
<evidence type="ECO:0000256" key="4">
    <source>
        <dbReference type="ARBA" id="ARBA00022727"/>
    </source>
</evidence>
<dbReference type="PANTHER" id="PTHR10210">
    <property type="entry name" value="RIBOSE-PHOSPHATE DIPHOSPHOKINASE FAMILY MEMBER"/>
    <property type="match status" value="1"/>
</dbReference>
<dbReference type="EMBL" id="AP007255">
    <property type="protein sequence ID" value="BAE49394.1"/>
    <property type="molecule type" value="Genomic_DNA"/>
</dbReference>
<comment type="catalytic activity">
    <reaction evidence="9">
        <text>D-ribose 5-phosphate + ATP = 5-phospho-alpha-D-ribose 1-diphosphate + AMP + H(+)</text>
        <dbReference type="Rhea" id="RHEA:15609"/>
        <dbReference type="ChEBI" id="CHEBI:15378"/>
        <dbReference type="ChEBI" id="CHEBI:30616"/>
        <dbReference type="ChEBI" id="CHEBI:58017"/>
        <dbReference type="ChEBI" id="CHEBI:78346"/>
        <dbReference type="ChEBI" id="CHEBI:456215"/>
        <dbReference type="EC" id="2.7.6.1"/>
    </reaction>
</comment>
<evidence type="ECO:0000256" key="8">
    <source>
        <dbReference type="ARBA" id="ARBA00022842"/>
    </source>
</evidence>
<dbReference type="CDD" id="cd06223">
    <property type="entry name" value="PRTases_typeI"/>
    <property type="match status" value="1"/>
</dbReference>
<dbReference type="AlphaFoldDB" id="Q2W9T1"/>
<dbReference type="GO" id="GO:0000287">
    <property type="term" value="F:magnesium ion binding"/>
    <property type="evidence" value="ECO:0007669"/>
    <property type="project" value="InterPro"/>
</dbReference>
<evidence type="ECO:0000256" key="7">
    <source>
        <dbReference type="ARBA" id="ARBA00022840"/>
    </source>
</evidence>
<organism evidence="10 11">
    <name type="scientific">Paramagnetospirillum magneticum (strain ATCC 700264 / AMB-1)</name>
    <name type="common">Magnetospirillum magneticum</name>
    <dbReference type="NCBI Taxonomy" id="342108"/>
    <lineage>
        <taxon>Bacteria</taxon>
        <taxon>Pseudomonadati</taxon>
        <taxon>Pseudomonadota</taxon>
        <taxon>Alphaproteobacteria</taxon>
        <taxon>Rhodospirillales</taxon>
        <taxon>Magnetospirillaceae</taxon>
        <taxon>Paramagnetospirillum</taxon>
    </lineage>
</organism>
<dbReference type="HOGENOM" id="CLU_033546_9_1_5"/>
<evidence type="ECO:0000256" key="6">
    <source>
        <dbReference type="ARBA" id="ARBA00022777"/>
    </source>
</evidence>
<dbReference type="Gene3D" id="3.40.50.2020">
    <property type="match status" value="2"/>
</dbReference>
<dbReference type="PROSITE" id="PS00114">
    <property type="entry name" value="PRPP_SYNTHASE"/>
    <property type="match status" value="1"/>
</dbReference>
<dbReference type="InterPro" id="IPR005946">
    <property type="entry name" value="Rib-P_diPkinase"/>
</dbReference>
<dbReference type="GO" id="GO:0016301">
    <property type="term" value="F:kinase activity"/>
    <property type="evidence" value="ECO:0007669"/>
    <property type="project" value="UniProtKB-KW"/>
</dbReference>
<evidence type="ECO:0000256" key="9">
    <source>
        <dbReference type="ARBA" id="ARBA00049535"/>
    </source>
</evidence>
<dbReference type="GO" id="GO:0006164">
    <property type="term" value="P:purine nucleotide biosynthetic process"/>
    <property type="evidence" value="ECO:0007669"/>
    <property type="project" value="TreeGrafter"/>
</dbReference>
<gene>
    <name evidence="10" type="ordered locus">amb0590</name>
</gene>
<dbReference type="FunFam" id="3.40.50.2020:FF:000002">
    <property type="entry name" value="Ribose-phosphate pyrophosphokinase"/>
    <property type="match status" value="1"/>
</dbReference>
<evidence type="ECO:0000256" key="1">
    <source>
        <dbReference type="ARBA" id="ARBA00013247"/>
    </source>
</evidence>
<dbReference type="GO" id="GO:0005737">
    <property type="term" value="C:cytoplasm"/>
    <property type="evidence" value="ECO:0007669"/>
    <property type="project" value="TreeGrafter"/>
</dbReference>
<dbReference type="GO" id="GO:0002189">
    <property type="term" value="C:ribose phosphate diphosphokinase complex"/>
    <property type="evidence" value="ECO:0007669"/>
    <property type="project" value="TreeGrafter"/>
</dbReference>
<dbReference type="GO" id="GO:0009156">
    <property type="term" value="P:ribonucleoside monophosphate biosynthetic process"/>
    <property type="evidence" value="ECO:0007669"/>
    <property type="project" value="InterPro"/>
</dbReference>
<dbReference type="InterPro" id="IPR029057">
    <property type="entry name" value="PRTase-like"/>
</dbReference>
<name>Q2W9T1_PARM1</name>
<dbReference type="Pfam" id="PF14572">
    <property type="entry name" value="Pribosyl_synth"/>
    <property type="match status" value="1"/>
</dbReference>
<dbReference type="EC" id="2.7.6.1" evidence="1"/>
<accession>Q2W9T1</accession>
<dbReference type="Proteomes" id="UP000007058">
    <property type="component" value="Chromosome"/>
</dbReference>
<dbReference type="InterPro" id="IPR000842">
    <property type="entry name" value="PRib_PP_synth_CS"/>
</dbReference>
<dbReference type="GO" id="GO:0006015">
    <property type="term" value="P:5-phosphoribose 1-diphosphate biosynthetic process"/>
    <property type="evidence" value="ECO:0007669"/>
    <property type="project" value="TreeGrafter"/>
</dbReference>
<keyword evidence="7" id="KW-0067">ATP-binding</keyword>
<keyword evidence="2" id="KW-0808">Transferase</keyword>
<keyword evidence="11" id="KW-1185">Reference proteome</keyword>
<keyword evidence="5" id="KW-0547">Nucleotide-binding</keyword>
<keyword evidence="6" id="KW-0418">Kinase</keyword>
<evidence type="ECO:0000313" key="10">
    <source>
        <dbReference type="EMBL" id="BAE49394.1"/>
    </source>
</evidence>
<reference evidence="10 11" key="1">
    <citation type="journal article" date="2005" name="DNA Res.">
        <title>Complete genome sequence of the facultative anaerobic magnetotactic bacterium Magnetospirillum sp. strain AMB-1.</title>
        <authorList>
            <person name="Matsunaga T."/>
            <person name="Okamura Y."/>
            <person name="Fukuda Y."/>
            <person name="Wahyudi A.T."/>
            <person name="Murase Y."/>
            <person name="Takeyama H."/>
        </authorList>
    </citation>
    <scope>NUCLEOTIDE SEQUENCE [LARGE SCALE GENOMIC DNA]</scope>
    <source>
        <strain evidence="11">ATCC 700264 / AMB-1</strain>
    </source>
</reference>
<evidence type="ECO:0000256" key="5">
    <source>
        <dbReference type="ARBA" id="ARBA00022741"/>
    </source>
</evidence>
<keyword evidence="3" id="KW-0479">Metal-binding</keyword>
<dbReference type="InterPro" id="IPR000836">
    <property type="entry name" value="PRTase_dom"/>
</dbReference>
<dbReference type="SUPFAM" id="SSF53271">
    <property type="entry name" value="PRTase-like"/>
    <property type="match status" value="2"/>
</dbReference>